<keyword evidence="1" id="KW-0732">Signal</keyword>
<evidence type="ECO:0000313" key="2">
    <source>
        <dbReference type="EMBL" id="RPB07754.1"/>
    </source>
</evidence>
<dbReference type="Pfam" id="PF05630">
    <property type="entry name" value="NPP1"/>
    <property type="match status" value="1"/>
</dbReference>
<accession>A0A3N4KB61</accession>
<dbReference type="EMBL" id="ML119176">
    <property type="protein sequence ID" value="RPB07754.1"/>
    <property type="molecule type" value="Genomic_DNA"/>
</dbReference>
<dbReference type="OrthoDB" id="10255963at2759"/>
<feature type="chain" id="PRO_5018177172" evidence="1">
    <location>
        <begin position="24"/>
        <end position="317"/>
    </location>
</feature>
<dbReference type="STRING" id="1392247.A0A3N4KB61"/>
<reference evidence="2 3" key="1">
    <citation type="journal article" date="2018" name="Nat. Ecol. Evol.">
        <title>Pezizomycetes genomes reveal the molecular basis of ectomycorrhizal truffle lifestyle.</title>
        <authorList>
            <person name="Murat C."/>
            <person name="Payen T."/>
            <person name="Noel B."/>
            <person name="Kuo A."/>
            <person name="Morin E."/>
            <person name="Chen J."/>
            <person name="Kohler A."/>
            <person name="Krizsan K."/>
            <person name="Balestrini R."/>
            <person name="Da Silva C."/>
            <person name="Montanini B."/>
            <person name="Hainaut M."/>
            <person name="Levati E."/>
            <person name="Barry K.W."/>
            <person name="Belfiori B."/>
            <person name="Cichocki N."/>
            <person name="Clum A."/>
            <person name="Dockter R.B."/>
            <person name="Fauchery L."/>
            <person name="Guy J."/>
            <person name="Iotti M."/>
            <person name="Le Tacon F."/>
            <person name="Lindquist E.A."/>
            <person name="Lipzen A."/>
            <person name="Malagnac F."/>
            <person name="Mello A."/>
            <person name="Molinier V."/>
            <person name="Miyauchi S."/>
            <person name="Poulain J."/>
            <person name="Riccioni C."/>
            <person name="Rubini A."/>
            <person name="Sitrit Y."/>
            <person name="Splivallo R."/>
            <person name="Traeger S."/>
            <person name="Wang M."/>
            <person name="Zifcakova L."/>
            <person name="Wipf D."/>
            <person name="Zambonelli A."/>
            <person name="Paolocci F."/>
            <person name="Nowrousian M."/>
            <person name="Ottonello S."/>
            <person name="Baldrian P."/>
            <person name="Spatafora J.W."/>
            <person name="Henrissat B."/>
            <person name="Nagy L.G."/>
            <person name="Aury J.M."/>
            <person name="Wincker P."/>
            <person name="Grigoriev I.V."/>
            <person name="Bonfante P."/>
            <person name="Martin F.M."/>
        </authorList>
    </citation>
    <scope>NUCLEOTIDE SEQUENCE [LARGE SCALE GENOMIC DNA]</scope>
    <source>
        <strain evidence="2 3">CCBAS932</strain>
    </source>
</reference>
<evidence type="ECO:0000313" key="3">
    <source>
        <dbReference type="Proteomes" id="UP000277580"/>
    </source>
</evidence>
<dbReference type="InterPro" id="IPR008701">
    <property type="entry name" value="NPP1"/>
</dbReference>
<sequence length="317" mass="35228">MMFPLNSGSFLLIALQLLSRAVALETDLQSSNDSLHAPNIGLTNADFINTTIPSADDLKISDLNFQSDLLVNGGYNIAWQARPLWHFSRYLGHDTCYPQSATTLTGDQAPGVELGYWPDTNGGCDSPGEGKWSKAFPTYYSISKCNDSEVRVVYNLFFPKDGWGPGGTGHKYDWERIYVTWKEGGGGWAPVEVAYSYHGGYNKYKWDEVWTTNTDDRNQTPEDGVNMKMPKVFVSWGKHATFREKCGGSHGYCCCGLGDILSENLPWAQRSDDYYYVAEEGYLLNAGRETELGKKIAGFAWGGTSYPGVVQDTICEK</sequence>
<dbReference type="AlphaFoldDB" id="A0A3N4KB61"/>
<dbReference type="Proteomes" id="UP000277580">
    <property type="component" value="Unassembled WGS sequence"/>
</dbReference>
<keyword evidence="3" id="KW-1185">Reference proteome</keyword>
<dbReference type="InParanoid" id="A0A3N4KB61"/>
<name>A0A3N4KB61_9PEZI</name>
<feature type="signal peptide" evidence="1">
    <location>
        <begin position="1"/>
        <end position="23"/>
    </location>
</feature>
<proteinExistence type="predicted"/>
<organism evidence="2 3">
    <name type="scientific">Morchella conica CCBAS932</name>
    <dbReference type="NCBI Taxonomy" id="1392247"/>
    <lineage>
        <taxon>Eukaryota</taxon>
        <taxon>Fungi</taxon>
        <taxon>Dikarya</taxon>
        <taxon>Ascomycota</taxon>
        <taxon>Pezizomycotina</taxon>
        <taxon>Pezizomycetes</taxon>
        <taxon>Pezizales</taxon>
        <taxon>Morchellaceae</taxon>
        <taxon>Morchella</taxon>
    </lineage>
</organism>
<gene>
    <name evidence="2" type="ORF">P167DRAFT_539912</name>
</gene>
<protein>
    <submittedName>
        <fullName evidence="2">Uncharacterized protein</fullName>
    </submittedName>
</protein>
<evidence type="ECO:0000256" key="1">
    <source>
        <dbReference type="SAM" id="SignalP"/>
    </source>
</evidence>